<proteinExistence type="predicted"/>
<keyword evidence="3" id="KW-1185">Reference proteome</keyword>
<evidence type="ECO:0000256" key="1">
    <source>
        <dbReference type="SAM" id="MobiDB-lite"/>
    </source>
</evidence>
<evidence type="ECO:0000313" key="3">
    <source>
        <dbReference type="Proteomes" id="UP001266305"/>
    </source>
</evidence>
<dbReference type="EMBL" id="JASSZA010000007">
    <property type="protein sequence ID" value="KAK2105349.1"/>
    <property type="molecule type" value="Genomic_DNA"/>
</dbReference>
<accession>A0ABQ9V7L2</accession>
<reference evidence="2 3" key="1">
    <citation type="submission" date="2023-05" db="EMBL/GenBank/DDBJ databases">
        <title>B98-5 Cell Line De Novo Hybrid Assembly: An Optical Mapping Approach.</title>
        <authorList>
            <person name="Kananen K."/>
            <person name="Auerbach J.A."/>
            <person name="Kautto E."/>
            <person name="Blachly J.S."/>
        </authorList>
    </citation>
    <scope>NUCLEOTIDE SEQUENCE [LARGE SCALE GENOMIC DNA]</scope>
    <source>
        <strain evidence="2">B95-8</strain>
        <tissue evidence="2">Cell line</tissue>
    </source>
</reference>
<dbReference type="Proteomes" id="UP001266305">
    <property type="component" value="Unassembled WGS sequence"/>
</dbReference>
<gene>
    <name evidence="2" type="ORF">P7K49_014863</name>
</gene>
<protein>
    <submittedName>
        <fullName evidence="2">Uncharacterized protein</fullName>
    </submittedName>
</protein>
<feature type="region of interest" description="Disordered" evidence="1">
    <location>
        <begin position="1"/>
        <end position="41"/>
    </location>
</feature>
<name>A0ABQ9V7L2_SAGOE</name>
<sequence>MVRQLPNPGPAVPAPGGLELPPNPDRVLPSPRGPASPALGPLATRAQTLEAAPAPPPKGHPYGLDLYSSLGAGTSSWSTAEPAKIPNGFRPCLDVRRTWLWAALIGYVSKPRPSRKAIGLVYVMKRPLCWGQGNFL</sequence>
<evidence type="ECO:0000313" key="2">
    <source>
        <dbReference type="EMBL" id="KAK2105349.1"/>
    </source>
</evidence>
<comment type="caution">
    <text evidence="2">The sequence shown here is derived from an EMBL/GenBank/DDBJ whole genome shotgun (WGS) entry which is preliminary data.</text>
</comment>
<organism evidence="2 3">
    <name type="scientific">Saguinus oedipus</name>
    <name type="common">Cotton-top tamarin</name>
    <name type="synonym">Oedipomidas oedipus</name>
    <dbReference type="NCBI Taxonomy" id="9490"/>
    <lineage>
        <taxon>Eukaryota</taxon>
        <taxon>Metazoa</taxon>
        <taxon>Chordata</taxon>
        <taxon>Craniata</taxon>
        <taxon>Vertebrata</taxon>
        <taxon>Euteleostomi</taxon>
        <taxon>Mammalia</taxon>
        <taxon>Eutheria</taxon>
        <taxon>Euarchontoglires</taxon>
        <taxon>Primates</taxon>
        <taxon>Haplorrhini</taxon>
        <taxon>Platyrrhini</taxon>
        <taxon>Cebidae</taxon>
        <taxon>Callitrichinae</taxon>
        <taxon>Saguinus</taxon>
    </lineage>
</organism>